<proteinExistence type="predicted"/>
<dbReference type="CDD" id="cd06733">
    <property type="entry name" value="PDZ3_MAGI-1_3-like"/>
    <property type="match status" value="1"/>
</dbReference>
<feature type="compositionally biased region" description="Basic and acidic residues" evidence="1">
    <location>
        <begin position="801"/>
        <end position="810"/>
    </location>
</feature>
<feature type="region of interest" description="Disordered" evidence="1">
    <location>
        <begin position="503"/>
        <end position="892"/>
    </location>
</feature>
<organism evidence="3 4">
    <name type="scientific">Coilia grayii</name>
    <name type="common">Gray's grenadier anchovy</name>
    <dbReference type="NCBI Taxonomy" id="363190"/>
    <lineage>
        <taxon>Eukaryota</taxon>
        <taxon>Metazoa</taxon>
        <taxon>Chordata</taxon>
        <taxon>Craniata</taxon>
        <taxon>Vertebrata</taxon>
        <taxon>Euteleostomi</taxon>
        <taxon>Actinopterygii</taxon>
        <taxon>Neopterygii</taxon>
        <taxon>Teleostei</taxon>
        <taxon>Clupei</taxon>
        <taxon>Clupeiformes</taxon>
        <taxon>Clupeoidei</taxon>
        <taxon>Engraulidae</taxon>
        <taxon>Coilinae</taxon>
        <taxon>Coilia</taxon>
    </lineage>
</organism>
<evidence type="ECO:0000256" key="1">
    <source>
        <dbReference type="SAM" id="MobiDB-lite"/>
    </source>
</evidence>
<dbReference type="SMART" id="SM00228">
    <property type="entry name" value="PDZ"/>
    <property type="match status" value="3"/>
</dbReference>
<dbReference type="PANTHER" id="PTHR10316:SF77">
    <property type="entry name" value="MEMBRANE-ASSOCIATED GUANYLATE KINASE, WW AND PDZ DOMAIN-CONTAINING PROTEIN 1 ISOFORM X1"/>
    <property type="match status" value="1"/>
</dbReference>
<dbReference type="PANTHER" id="PTHR10316">
    <property type="entry name" value="MEMBRANE ASSOCIATED GUANYLATE KINASE-RELATED"/>
    <property type="match status" value="1"/>
</dbReference>
<dbReference type="Gene3D" id="2.30.42.10">
    <property type="match status" value="3"/>
</dbReference>
<dbReference type="FunFam" id="2.30.42.10:FF:000042">
    <property type="entry name" value="Membrane-associated guanylate kinase, WW and PDZ domain-containing protein 3 isoform 1"/>
    <property type="match status" value="1"/>
</dbReference>
<dbReference type="SUPFAM" id="SSF50156">
    <property type="entry name" value="PDZ domain-like"/>
    <property type="match status" value="3"/>
</dbReference>
<feature type="compositionally biased region" description="Polar residues" evidence="1">
    <location>
        <begin position="769"/>
        <end position="783"/>
    </location>
</feature>
<feature type="compositionally biased region" description="Low complexity" evidence="1">
    <location>
        <begin position="581"/>
        <end position="596"/>
    </location>
</feature>
<feature type="compositionally biased region" description="Gly residues" evidence="1">
    <location>
        <begin position="259"/>
        <end position="268"/>
    </location>
</feature>
<protein>
    <recommendedName>
        <fullName evidence="2">PDZ domain-containing protein</fullName>
    </recommendedName>
</protein>
<dbReference type="InterPro" id="IPR036034">
    <property type="entry name" value="PDZ_sf"/>
</dbReference>
<dbReference type="InterPro" id="IPR001478">
    <property type="entry name" value="PDZ"/>
</dbReference>
<dbReference type="Pfam" id="PF16666">
    <property type="entry name" value="MAGI_u5"/>
    <property type="match status" value="1"/>
</dbReference>
<dbReference type="FunFam" id="2.30.42.10:FF:000006">
    <property type="entry name" value="Membrane associated guanylate kinase, WW and PDZ domain containing 1"/>
    <property type="match status" value="1"/>
</dbReference>
<feature type="compositionally biased region" description="Basic and acidic residues" evidence="1">
    <location>
        <begin position="554"/>
        <end position="575"/>
    </location>
</feature>
<feature type="region of interest" description="Disordered" evidence="1">
    <location>
        <begin position="25"/>
        <end position="45"/>
    </location>
</feature>
<name>A0ABD1KWG9_9TELE</name>
<dbReference type="CDD" id="cd06735">
    <property type="entry name" value="PDZ5_MAGI-1_3-like"/>
    <property type="match status" value="1"/>
</dbReference>
<gene>
    <name evidence="3" type="ORF">ACEWY4_000353</name>
</gene>
<feature type="domain" description="PDZ" evidence="2">
    <location>
        <begin position="422"/>
        <end position="504"/>
    </location>
</feature>
<feature type="compositionally biased region" description="Polar residues" evidence="1">
    <location>
        <begin position="243"/>
        <end position="252"/>
    </location>
</feature>
<evidence type="ECO:0000313" key="4">
    <source>
        <dbReference type="Proteomes" id="UP001591681"/>
    </source>
</evidence>
<accession>A0ABD1KWG9</accession>
<feature type="compositionally biased region" description="Basic and acidic residues" evidence="1">
    <location>
        <begin position="876"/>
        <end position="892"/>
    </location>
</feature>
<feature type="domain" description="PDZ" evidence="2">
    <location>
        <begin position="125"/>
        <end position="207"/>
    </location>
</feature>
<feature type="compositionally biased region" description="Gly residues" evidence="1">
    <location>
        <begin position="657"/>
        <end position="666"/>
    </location>
</feature>
<feature type="compositionally biased region" description="Low complexity" evidence="1">
    <location>
        <begin position="224"/>
        <end position="235"/>
    </location>
</feature>
<keyword evidence="4" id="KW-1185">Reference proteome</keyword>
<dbReference type="EMBL" id="JBHFQA010000001">
    <property type="protein sequence ID" value="KAL2103485.1"/>
    <property type="molecule type" value="Genomic_DNA"/>
</dbReference>
<dbReference type="AlphaFoldDB" id="A0ABD1KWG9"/>
<feature type="compositionally biased region" description="Polar residues" evidence="1">
    <location>
        <begin position="850"/>
        <end position="860"/>
    </location>
</feature>
<feature type="region of interest" description="Disordered" evidence="1">
    <location>
        <begin position="386"/>
        <end position="422"/>
    </location>
</feature>
<feature type="domain" description="PDZ" evidence="2">
    <location>
        <begin position="284"/>
        <end position="368"/>
    </location>
</feature>
<feature type="region of interest" description="Disordered" evidence="1">
    <location>
        <begin position="70"/>
        <end position="101"/>
    </location>
</feature>
<dbReference type="Pfam" id="PF00595">
    <property type="entry name" value="PDZ"/>
    <property type="match status" value="3"/>
</dbReference>
<feature type="compositionally biased region" description="Polar residues" evidence="1">
    <location>
        <begin position="386"/>
        <end position="417"/>
    </location>
</feature>
<feature type="compositionally biased region" description="Pro residues" evidence="1">
    <location>
        <begin position="70"/>
        <end position="94"/>
    </location>
</feature>
<feature type="compositionally biased region" description="Basic and acidic residues" evidence="1">
    <location>
        <begin position="686"/>
        <end position="725"/>
    </location>
</feature>
<feature type="region of interest" description="Disordered" evidence="1">
    <location>
        <begin position="214"/>
        <end position="268"/>
    </location>
</feature>
<dbReference type="FunFam" id="2.30.42.10:FF:000012">
    <property type="entry name" value="Membrane associated guanylate kinase, WW and PDZ domain containing 1"/>
    <property type="match status" value="1"/>
</dbReference>
<feature type="compositionally biased region" description="Basic and acidic residues" evidence="1">
    <location>
        <begin position="638"/>
        <end position="653"/>
    </location>
</feature>
<comment type="caution">
    <text evidence="3">The sequence shown here is derived from an EMBL/GenBank/DDBJ whole genome shotgun (WGS) entry which is preliminary data.</text>
</comment>
<dbReference type="CDD" id="cd06734">
    <property type="entry name" value="PDZ4_MAGI-1_3-like"/>
    <property type="match status" value="1"/>
</dbReference>
<feature type="compositionally biased region" description="Polar residues" evidence="1">
    <location>
        <begin position="31"/>
        <end position="43"/>
    </location>
</feature>
<evidence type="ECO:0000259" key="2">
    <source>
        <dbReference type="PROSITE" id="PS50106"/>
    </source>
</evidence>
<dbReference type="Proteomes" id="UP001591681">
    <property type="component" value="Unassembled WGS sequence"/>
</dbReference>
<dbReference type="PROSITE" id="PS50106">
    <property type="entry name" value="PDZ"/>
    <property type="match status" value="3"/>
</dbReference>
<sequence>MLSLSLCRCFTGVVPAKRSPKLVQLERKDSQGSSQHSACSQRSVHTDSPLRAVPCVPCLPTLPPDVSAVAPPPVVPPPPTQPLPSLPPHDPPPDATLQKKPDPFKIWAQSRSMYESRMPDSQEQDIFLWRKDTGFGFRILGGNEPGEPIYIGHIVKYGAADEDGRLRSGDELICVDGTAVVGKSHQLVVQLMQQAAKQGHVNLTVRRKAGYVCKGEGDVPPSPASSHHSSTQAPSLTEEKRTPQGSQNSLNTVSSGSGSTSGIGSGGGGGSGSAVVSVALQPYDVEIQRGENEGFGFVIVSSVSRPDASTTFGRIIEGSPADRCGKLKVGDRILAVNGCSITNKSHSDIVNLIKEAGNTVTLRIIPGDESSNASLLTNAEKIATITTTHTPQSSESRNNAKSKQAPQSTAQTQSNQDAEYYSVDLERDSKGFGFSLRGGREYNMDLYVLRLAEDGAAVRNGKMRVGDEILEINGESTKNMKHSRAIELIKNGGRRARLVLKRGDGSVPEYDGPNDGYPPSPGKNLSEMRTLPPNSRFHIPSESSYSPDYHTPPRHKEQWRERESELEREDRRDYARVPASQQQQQQQQHQPPSQHYPQHHHTWNNQQPPSPDDPKKNNRRKVKKSESESGIAKLFKTLRKEGGFGRKSAERDSQGSSGSGGGTLGRRGGRSPDRKSHGSGAQVRRGSLDRSPTRRRNPSPDRRRAKSMDRRAEYRERDRTPERASSRQSSHVLLRLAHTPERQAVYRPPGHEPHTPGRISLLRDASTPERANNGQAMAASSASLARGRTPERGLKNGNVLRDGDRDRDDLWGLNGTPERRYRCESTSDSSSCSYRDDPLPGPPSRLKDYYSTNTLKSCGSNGYPATRGHGGQPHLPEPKRRLYKENHTDLSI</sequence>
<evidence type="ECO:0000313" key="3">
    <source>
        <dbReference type="EMBL" id="KAL2103485.1"/>
    </source>
</evidence>
<reference evidence="3 4" key="1">
    <citation type="submission" date="2024-09" db="EMBL/GenBank/DDBJ databases">
        <title>A chromosome-level genome assembly of Gray's grenadier anchovy, Coilia grayii.</title>
        <authorList>
            <person name="Fu Z."/>
        </authorList>
    </citation>
    <scope>NUCLEOTIDE SEQUENCE [LARGE SCALE GENOMIC DNA]</scope>
    <source>
        <strain evidence="3">G4</strain>
        <tissue evidence="3">Muscle</tissue>
    </source>
</reference>